<evidence type="ECO:0000256" key="1">
    <source>
        <dbReference type="SAM" id="Phobius"/>
    </source>
</evidence>
<dbReference type="Proteomes" id="UP001056291">
    <property type="component" value="Chromosome"/>
</dbReference>
<evidence type="ECO:0000313" key="3">
    <source>
        <dbReference type="Proteomes" id="UP001056291"/>
    </source>
</evidence>
<name>A0ABY4W814_9PROT</name>
<dbReference type="EMBL" id="CP098747">
    <property type="protein sequence ID" value="USG61414.1"/>
    <property type="molecule type" value="Genomic_DNA"/>
</dbReference>
<protein>
    <recommendedName>
        <fullName evidence="4">MFS transporter</fullName>
    </recommendedName>
</protein>
<keyword evidence="1" id="KW-0472">Membrane</keyword>
<feature type="transmembrane region" description="Helical" evidence="1">
    <location>
        <begin position="141"/>
        <end position="163"/>
    </location>
</feature>
<proteinExistence type="predicted"/>
<organism evidence="2 3">
    <name type="scientific">Sneathiella marina</name>
    <dbReference type="NCBI Taxonomy" id="2950108"/>
    <lineage>
        <taxon>Bacteria</taxon>
        <taxon>Pseudomonadati</taxon>
        <taxon>Pseudomonadota</taxon>
        <taxon>Alphaproteobacteria</taxon>
        <taxon>Sneathiellales</taxon>
        <taxon>Sneathiellaceae</taxon>
        <taxon>Sneathiella</taxon>
    </lineage>
</organism>
<accession>A0ABY4W814</accession>
<feature type="transmembrane region" description="Helical" evidence="1">
    <location>
        <begin position="43"/>
        <end position="62"/>
    </location>
</feature>
<feature type="transmembrane region" description="Helical" evidence="1">
    <location>
        <begin position="113"/>
        <end position="135"/>
    </location>
</feature>
<feature type="transmembrane region" description="Helical" evidence="1">
    <location>
        <begin position="68"/>
        <end position="92"/>
    </location>
</feature>
<evidence type="ECO:0000313" key="2">
    <source>
        <dbReference type="EMBL" id="USG61414.1"/>
    </source>
</evidence>
<dbReference type="RefSeq" id="WP_251934429.1">
    <property type="nucleotide sequence ID" value="NZ_CP098747.1"/>
</dbReference>
<reference evidence="2" key="1">
    <citation type="submission" date="2022-06" db="EMBL/GenBank/DDBJ databases">
        <title>Sneathiella actinostolidae sp. nov., isolated from a sea anemonein the Western Pacific Ocean.</title>
        <authorList>
            <person name="Wei M.J."/>
        </authorList>
    </citation>
    <scope>NUCLEOTIDE SEQUENCE</scope>
    <source>
        <strain evidence="2">PHK-P5</strain>
    </source>
</reference>
<keyword evidence="1" id="KW-1133">Transmembrane helix</keyword>
<keyword evidence="1" id="KW-0812">Transmembrane</keyword>
<keyword evidence="3" id="KW-1185">Reference proteome</keyword>
<evidence type="ECO:0008006" key="4">
    <source>
        <dbReference type="Google" id="ProtNLM"/>
    </source>
</evidence>
<sequence length="169" mass="19003">MKIIEFLMAGSFRNTDKGDTLYFPWGIFGSGYILDTAARKKKILYVSAGQSVLAGIIILTVYQKFDWMAIWFLLPPYWLCHMIATFLLTRGLQKTDEKLTYRQSLEEVAKKAGFGLMVVMVMASLGGLAIGIWMIGAGINLGFGLLMLVASFVLGLMWCYLIIRKRTHT</sequence>
<gene>
    <name evidence="2" type="ORF">NBZ79_00295</name>
</gene>